<evidence type="ECO:0000259" key="4">
    <source>
        <dbReference type="PROSITE" id="PS51390"/>
    </source>
</evidence>
<dbReference type="InterPro" id="IPR036645">
    <property type="entry name" value="Elafin-like_sf"/>
</dbReference>
<dbReference type="STRING" id="29073.ENSUMAP00000012856"/>
<evidence type="ECO:0000256" key="3">
    <source>
        <dbReference type="SAM" id="SignalP"/>
    </source>
</evidence>
<feature type="chain" id="PRO_5016615786" evidence="3">
    <location>
        <begin position="20"/>
        <end position="152"/>
    </location>
</feature>
<dbReference type="PROSITE" id="PS51390">
    <property type="entry name" value="WAP"/>
    <property type="match status" value="2"/>
</dbReference>
<dbReference type="KEGG" id="umr:103674676"/>
<evidence type="ECO:0000313" key="6">
    <source>
        <dbReference type="RefSeq" id="XP_008701812.1"/>
    </source>
</evidence>
<feature type="compositionally biased region" description="Low complexity" evidence="2">
    <location>
        <begin position="137"/>
        <end position="152"/>
    </location>
</feature>
<feature type="signal peptide" evidence="3">
    <location>
        <begin position="1"/>
        <end position="19"/>
    </location>
</feature>
<dbReference type="CDD" id="cd00199">
    <property type="entry name" value="WAP"/>
    <property type="match status" value="1"/>
</dbReference>
<accession>A0A384D416</accession>
<dbReference type="Pfam" id="PF00095">
    <property type="entry name" value="WAP"/>
    <property type="match status" value="2"/>
</dbReference>
<dbReference type="SUPFAM" id="SSF57256">
    <property type="entry name" value="Elafin-like"/>
    <property type="match status" value="1"/>
</dbReference>
<dbReference type="InterPro" id="IPR008197">
    <property type="entry name" value="WAP_dom"/>
</dbReference>
<dbReference type="RefSeq" id="XP_008701812.1">
    <property type="nucleotide sequence ID" value="XM_008703590.2"/>
</dbReference>
<dbReference type="AlphaFoldDB" id="A0A384D416"/>
<keyword evidence="3" id="KW-0732">Signal</keyword>
<evidence type="ECO:0000313" key="5">
    <source>
        <dbReference type="Proteomes" id="UP000261680"/>
    </source>
</evidence>
<dbReference type="PANTHER" id="PTHR19441:SF95">
    <property type="entry name" value="PERLWAPIN ISOFORM X1"/>
    <property type="match status" value="1"/>
</dbReference>
<proteinExistence type="predicted"/>
<dbReference type="GeneID" id="103674676"/>
<dbReference type="GO" id="GO:0004867">
    <property type="term" value="F:serine-type endopeptidase inhibitor activity"/>
    <property type="evidence" value="ECO:0007669"/>
    <property type="project" value="TreeGrafter"/>
</dbReference>
<name>A0A384D416_URSMA</name>
<feature type="domain" description="WAP" evidence="4">
    <location>
        <begin position="78"/>
        <end position="128"/>
    </location>
</feature>
<feature type="region of interest" description="Disordered" evidence="2">
    <location>
        <begin position="129"/>
        <end position="152"/>
    </location>
</feature>
<evidence type="ECO:0000256" key="2">
    <source>
        <dbReference type="SAM" id="MobiDB-lite"/>
    </source>
</evidence>
<keyword evidence="1" id="KW-0646">Protease inhibitor</keyword>
<dbReference type="OrthoDB" id="6060011at2759"/>
<dbReference type="GO" id="GO:0005615">
    <property type="term" value="C:extracellular space"/>
    <property type="evidence" value="ECO:0007669"/>
    <property type="project" value="TreeGrafter"/>
</dbReference>
<gene>
    <name evidence="6" type="primary">LOC103674676</name>
</gene>
<protein>
    <submittedName>
        <fullName evidence="6">Whey acidic protein-like</fullName>
    </submittedName>
</protein>
<evidence type="ECO:0000256" key="1">
    <source>
        <dbReference type="ARBA" id="ARBA00022690"/>
    </source>
</evidence>
<dbReference type="InterPro" id="IPR050514">
    <property type="entry name" value="WAP_four-disulfide_core"/>
</dbReference>
<keyword evidence="5" id="KW-1185">Reference proteome</keyword>
<dbReference type="PRINTS" id="PR00003">
    <property type="entry name" value="4DISULPHCORE"/>
</dbReference>
<organism evidence="5 6">
    <name type="scientific">Ursus maritimus</name>
    <name type="common">Polar bear</name>
    <name type="synonym">Thalarctos maritimus</name>
    <dbReference type="NCBI Taxonomy" id="29073"/>
    <lineage>
        <taxon>Eukaryota</taxon>
        <taxon>Metazoa</taxon>
        <taxon>Chordata</taxon>
        <taxon>Craniata</taxon>
        <taxon>Vertebrata</taxon>
        <taxon>Euteleostomi</taxon>
        <taxon>Mammalia</taxon>
        <taxon>Eutheria</taxon>
        <taxon>Laurasiatheria</taxon>
        <taxon>Carnivora</taxon>
        <taxon>Caniformia</taxon>
        <taxon>Ursidae</taxon>
        <taxon>Ursus</taxon>
    </lineage>
</organism>
<dbReference type="Gene3D" id="4.10.75.10">
    <property type="entry name" value="Elafin-like"/>
    <property type="match status" value="2"/>
</dbReference>
<dbReference type="Proteomes" id="UP000261680">
    <property type="component" value="Unplaced"/>
</dbReference>
<dbReference type="PANTHER" id="PTHR19441">
    <property type="entry name" value="WHEY ACDIC PROTEIN WAP"/>
    <property type="match status" value="1"/>
</dbReference>
<feature type="domain" description="WAP" evidence="4">
    <location>
        <begin position="25"/>
        <end position="75"/>
    </location>
</feature>
<reference evidence="6" key="1">
    <citation type="submission" date="2025-08" db="UniProtKB">
        <authorList>
            <consortium name="RefSeq"/>
        </authorList>
    </citation>
    <scope>IDENTIFICATION</scope>
    <source>
        <tissue evidence="6">Whole blood</tissue>
    </source>
</reference>
<dbReference type="SMART" id="SM00217">
    <property type="entry name" value="WAP"/>
    <property type="match status" value="2"/>
</dbReference>
<sequence length="152" mass="15643">MRCLASLTLALLALEAALALAPAPALTLPGQAMCPELSSSEEDACTVSCNSDESCPRGTKCCPRSPCSRSCMVPFIAPAQKAGRCPHVQAPLISAPCLESNECSRDDQCADNRKCCLSACAMRCLEPEAGERPTPSPDSAPASATDAAEGLG</sequence>